<sequence>MNRIQHIVSVAAAALLLHSCQGRLDLQPKDQLTEKTTFTQYDNIKAYAWQFYEVFPGYASANVNKEYDGDLFLNANPNGESNWIWQRVTIPSSSDDYKDPYARIRAVNIMLDNLDQSPISAADKDHWRSVGYFFRAYSYANLVNKYGDVQWVEKALSDGDGEQLYAKRTPRAEVTQKVLDQLLWAEAHIKPAGDGPNTINVHVVRALISRFGLMEGTWRRYHQLGDPLPYLRASADAAAKLVKDFPLLNPNYDLDFNSESLANVPGILLYKQYEQTQVYHSLASLGRNSAGRWDLTKKAVDMYLMTDGQTRWTSQQFAGDQSPYTEFRNRDKRLYFTVPPPFKVVVNHPSMNWQPTGNPVDQEYFPVMAAISGPKNKTLPTLNWQGLVVRQEPHFADDNQGQPFNVTYTGYRFYKFSNKIQMVQNLDVNDAPIFRMGEVMVNYAEAKYELGEFDQSIADQTINKLRARGGVAPLQLAAIPADPTRDATVTPALWEIRRERAIELMGESFRFDDLRRWKKMDYVLQQKLGRWIKKGVDVSATAPVPIQNGATEGYIAYEKVPPAPFPEYYYLYPIPSNQTVLNPDLVQNPGWK</sequence>
<dbReference type="Pfam" id="PF07980">
    <property type="entry name" value="SusD_RagB"/>
    <property type="match status" value="1"/>
</dbReference>
<dbReference type="SUPFAM" id="SSF48452">
    <property type="entry name" value="TPR-like"/>
    <property type="match status" value="1"/>
</dbReference>
<keyword evidence="4" id="KW-0472">Membrane</keyword>
<evidence type="ECO:0000256" key="3">
    <source>
        <dbReference type="ARBA" id="ARBA00022729"/>
    </source>
</evidence>
<dbReference type="Pfam" id="PF14322">
    <property type="entry name" value="SusD-like_3"/>
    <property type="match status" value="1"/>
</dbReference>
<evidence type="ECO:0000256" key="5">
    <source>
        <dbReference type="ARBA" id="ARBA00023237"/>
    </source>
</evidence>
<evidence type="ECO:0000259" key="7">
    <source>
        <dbReference type="Pfam" id="PF14322"/>
    </source>
</evidence>
<feature type="domain" description="RagB/SusD" evidence="6">
    <location>
        <begin position="288"/>
        <end position="591"/>
    </location>
</feature>
<dbReference type="InterPro" id="IPR012944">
    <property type="entry name" value="SusD_RagB_dom"/>
</dbReference>
<dbReference type="STRING" id="634771.SAMN04488128_103897"/>
<evidence type="ECO:0000256" key="1">
    <source>
        <dbReference type="ARBA" id="ARBA00004442"/>
    </source>
</evidence>
<dbReference type="GO" id="GO:0009279">
    <property type="term" value="C:cell outer membrane"/>
    <property type="evidence" value="ECO:0007669"/>
    <property type="project" value="UniProtKB-SubCell"/>
</dbReference>
<accession>A0A1T4T079</accession>
<feature type="domain" description="SusD-like N-terminal" evidence="7">
    <location>
        <begin position="63"/>
        <end position="182"/>
    </location>
</feature>
<dbReference type="InterPro" id="IPR011990">
    <property type="entry name" value="TPR-like_helical_dom_sf"/>
</dbReference>
<keyword evidence="5" id="KW-0998">Cell outer membrane</keyword>
<proteinExistence type="inferred from homology"/>
<dbReference type="Proteomes" id="UP000190367">
    <property type="component" value="Unassembled WGS sequence"/>
</dbReference>
<dbReference type="OrthoDB" id="5694214at2"/>
<gene>
    <name evidence="8" type="ORF">SAMN04488128_103897</name>
</gene>
<keyword evidence="9" id="KW-1185">Reference proteome</keyword>
<reference evidence="9" key="1">
    <citation type="submission" date="2017-02" db="EMBL/GenBank/DDBJ databases">
        <authorList>
            <person name="Varghese N."/>
            <person name="Submissions S."/>
        </authorList>
    </citation>
    <scope>NUCLEOTIDE SEQUENCE [LARGE SCALE GENOMIC DNA]</scope>
    <source>
        <strain evidence="9">DSM 22224</strain>
    </source>
</reference>
<protein>
    <submittedName>
        <fullName evidence="8">Starch-binding associating with outer membrane</fullName>
    </submittedName>
</protein>
<evidence type="ECO:0000256" key="2">
    <source>
        <dbReference type="ARBA" id="ARBA00006275"/>
    </source>
</evidence>
<comment type="similarity">
    <text evidence="2">Belongs to the SusD family.</text>
</comment>
<dbReference type="InterPro" id="IPR033985">
    <property type="entry name" value="SusD-like_N"/>
</dbReference>
<evidence type="ECO:0000259" key="6">
    <source>
        <dbReference type="Pfam" id="PF07980"/>
    </source>
</evidence>
<comment type="subcellular location">
    <subcellularLocation>
        <location evidence="1">Cell outer membrane</location>
    </subcellularLocation>
</comment>
<dbReference type="Gene3D" id="1.25.40.390">
    <property type="match status" value="1"/>
</dbReference>
<dbReference type="EMBL" id="FUWZ01000003">
    <property type="protein sequence ID" value="SKA33802.1"/>
    <property type="molecule type" value="Genomic_DNA"/>
</dbReference>
<organism evidence="8 9">
    <name type="scientific">Chitinophaga eiseniae</name>
    <dbReference type="NCBI Taxonomy" id="634771"/>
    <lineage>
        <taxon>Bacteria</taxon>
        <taxon>Pseudomonadati</taxon>
        <taxon>Bacteroidota</taxon>
        <taxon>Chitinophagia</taxon>
        <taxon>Chitinophagales</taxon>
        <taxon>Chitinophagaceae</taxon>
        <taxon>Chitinophaga</taxon>
    </lineage>
</organism>
<keyword evidence="3" id="KW-0732">Signal</keyword>
<evidence type="ECO:0000256" key="4">
    <source>
        <dbReference type="ARBA" id="ARBA00023136"/>
    </source>
</evidence>
<evidence type="ECO:0000313" key="8">
    <source>
        <dbReference type="EMBL" id="SKA33802.1"/>
    </source>
</evidence>
<dbReference type="AlphaFoldDB" id="A0A1T4T079"/>
<evidence type="ECO:0000313" key="9">
    <source>
        <dbReference type="Proteomes" id="UP000190367"/>
    </source>
</evidence>
<name>A0A1T4T079_9BACT</name>
<dbReference type="RefSeq" id="WP_078671218.1">
    <property type="nucleotide sequence ID" value="NZ_FUWZ01000003.1"/>
</dbReference>